<proteinExistence type="predicted"/>
<name>A0AAD4IK66_9PLEO</name>
<feature type="region of interest" description="Disordered" evidence="1">
    <location>
        <begin position="1"/>
        <end position="25"/>
    </location>
</feature>
<dbReference type="PANTHER" id="PTHR42030:SF1">
    <property type="entry name" value="DRBM DOMAIN-CONTAINING PROTEIN"/>
    <property type="match status" value="1"/>
</dbReference>
<protein>
    <submittedName>
        <fullName evidence="2">Uncharacterized protein</fullName>
    </submittedName>
</protein>
<feature type="region of interest" description="Disordered" evidence="1">
    <location>
        <begin position="91"/>
        <end position="114"/>
    </location>
</feature>
<sequence>MSAPESYVQKLQRAHTTTHANPQLNVPDYCATNQIAQPQFQDYSDPRGIRTAWSSSVFINGREYRAHLWRDYRYLEQSREEAAEVAWKALSSAPPPTANTAQRPQYAGTYTTSR</sequence>
<evidence type="ECO:0000313" key="3">
    <source>
        <dbReference type="Proteomes" id="UP001199106"/>
    </source>
</evidence>
<comment type="caution">
    <text evidence="2">The sequence shown here is derived from an EMBL/GenBank/DDBJ whole genome shotgun (WGS) entry which is preliminary data.</text>
</comment>
<dbReference type="PANTHER" id="PTHR42030">
    <property type="entry name" value="DRBM DOMAIN-CONTAINING PROTEIN"/>
    <property type="match status" value="1"/>
</dbReference>
<reference evidence="2" key="1">
    <citation type="submission" date="2021-07" db="EMBL/GenBank/DDBJ databases">
        <title>Genome Resource of American Ginseng Black Spot Pathogen Alternaria panax.</title>
        <authorList>
            <person name="Qiu C."/>
            <person name="Wang W."/>
            <person name="Liu Z."/>
        </authorList>
    </citation>
    <scope>NUCLEOTIDE SEQUENCE</scope>
    <source>
        <strain evidence="2">BNCC115425</strain>
    </source>
</reference>
<evidence type="ECO:0000256" key="1">
    <source>
        <dbReference type="SAM" id="MobiDB-lite"/>
    </source>
</evidence>
<gene>
    <name evidence="2" type="ORF">G6011_01602</name>
</gene>
<feature type="compositionally biased region" description="Polar residues" evidence="1">
    <location>
        <begin position="98"/>
        <end position="114"/>
    </location>
</feature>
<dbReference type="Proteomes" id="UP001199106">
    <property type="component" value="Unassembled WGS sequence"/>
</dbReference>
<keyword evidence="3" id="KW-1185">Reference proteome</keyword>
<organism evidence="2 3">
    <name type="scientific">Alternaria panax</name>
    <dbReference type="NCBI Taxonomy" id="48097"/>
    <lineage>
        <taxon>Eukaryota</taxon>
        <taxon>Fungi</taxon>
        <taxon>Dikarya</taxon>
        <taxon>Ascomycota</taxon>
        <taxon>Pezizomycotina</taxon>
        <taxon>Dothideomycetes</taxon>
        <taxon>Pleosporomycetidae</taxon>
        <taxon>Pleosporales</taxon>
        <taxon>Pleosporineae</taxon>
        <taxon>Pleosporaceae</taxon>
        <taxon>Alternaria</taxon>
        <taxon>Alternaria sect. Panax</taxon>
    </lineage>
</organism>
<feature type="compositionally biased region" description="Polar residues" evidence="1">
    <location>
        <begin position="14"/>
        <end position="24"/>
    </location>
</feature>
<accession>A0AAD4IK66</accession>
<dbReference type="EMBL" id="JAANER010000001">
    <property type="protein sequence ID" value="KAG9196481.1"/>
    <property type="molecule type" value="Genomic_DNA"/>
</dbReference>
<dbReference type="AlphaFoldDB" id="A0AAD4IK66"/>
<dbReference type="SUPFAM" id="SSF54768">
    <property type="entry name" value="dsRNA-binding domain-like"/>
    <property type="match status" value="1"/>
</dbReference>
<evidence type="ECO:0000313" key="2">
    <source>
        <dbReference type="EMBL" id="KAG9196481.1"/>
    </source>
</evidence>